<feature type="compositionally biased region" description="Polar residues" evidence="1">
    <location>
        <begin position="151"/>
        <end position="160"/>
    </location>
</feature>
<dbReference type="KEGG" id="sat:SYN_02142"/>
<accession>Q2LSA3</accession>
<dbReference type="Proteomes" id="UP000001933">
    <property type="component" value="Chromosome"/>
</dbReference>
<organism evidence="2 3">
    <name type="scientific">Syntrophus aciditrophicus (strain SB)</name>
    <dbReference type="NCBI Taxonomy" id="56780"/>
    <lineage>
        <taxon>Bacteria</taxon>
        <taxon>Pseudomonadati</taxon>
        <taxon>Thermodesulfobacteriota</taxon>
        <taxon>Syntrophia</taxon>
        <taxon>Syntrophales</taxon>
        <taxon>Syntrophaceae</taxon>
        <taxon>Syntrophus</taxon>
    </lineage>
</organism>
<feature type="region of interest" description="Disordered" evidence="1">
    <location>
        <begin position="138"/>
        <end position="170"/>
    </location>
</feature>
<keyword evidence="3" id="KW-1185">Reference proteome</keyword>
<evidence type="ECO:0000256" key="1">
    <source>
        <dbReference type="SAM" id="MobiDB-lite"/>
    </source>
</evidence>
<name>Q2LSA3_SYNAS</name>
<proteinExistence type="predicted"/>
<dbReference type="EMBL" id="CP000252">
    <property type="protein sequence ID" value="ABC76962.1"/>
    <property type="molecule type" value="Genomic_DNA"/>
</dbReference>
<dbReference type="AlphaFoldDB" id="Q2LSA3"/>
<protein>
    <submittedName>
        <fullName evidence="2">Hypothetical cytosolic protein</fullName>
    </submittedName>
</protein>
<evidence type="ECO:0000313" key="3">
    <source>
        <dbReference type="Proteomes" id="UP000001933"/>
    </source>
</evidence>
<gene>
    <name evidence="2" type="ORF">SYN_02142</name>
</gene>
<sequence>MTVAGGCRSRKKEQGRGMKMAEIKSTLDLIMEKTRNLTMTDEEKKALHSQELRGRVKGWVQKCVDGAMDISRLQADIEREKAKEPELMSDLIQELLGRIDPDGENEIHFQILEKVLHRDTASLRDMINRFQAELKEKSTEKTAEAKRNLKQRQISGSAVTPNLERDPQWNEERGQLKNFYLKQIHSASFLKDS</sequence>
<dbReference type="InParanoid" id="Q2LSA3"/>
<dbReference type="eggNOG" id="ENOG5033MY2">
    <property type="taxonomic scope" value="Bacteria"/>
</dbReference>
<reference evidence="2 3" key="1">
    <citation type="journal article" date="2007" name="Proc. Natl. Acad. Sci. U.S.A.">
        <title>The genome of Syntrophus aciditrophicus: life at the thermodynamic limit of microbial growth.</title>
        <authorList>
            <person name="McInerney M.J."/>
            <person name="Rohlin L."/>
            <person name="Mouttaki H."/>
            <person name="Kim U."/>
            <person name="Krupp R.S."/>
            <person name="Rios-Hernandez L."/>
            <person name="Sieber J."/>
            <person name="Struchtemeyer C.G."/>
            <person name="Bhattacharyya A."/>
            <person name="Campbell J.W."/>
            <person name="Gunsalus R.P."/>
        </authorList>
    </citation>
    <scope>NUCLEOTIDE SEQUENCE [LARGE SCALE GENOMIC DNA]</scope>
    <source>
        <strain evidence="2 3">SB</strain>
    </source>
</reference>
<feature type="compositionally biased region" description="Basic and acidic residues" evidence="1">
    <location>
        <begin position="138"/>
        <end position="147"/>
    </location>
</feature>
<evidence type="ECO:0000313" key="2">
    <source>
        <dbReference type="EMBL" id="ABC76962.1"/>
    </source>
</evidence>
<dbReference type="HOGENOM" id="CLU_1524388_0_0_7"/>